<evidence type="ECO:0000259" key="5">
    <source>
        <dbReference type="PROSITE" id="PS51005"/>
    </source>
</evidence>
<evidence type="ECO:0000256" key="1">
    <source>
        <dbReference type="ARBA" id="ARBA00023015"/>
    </source>
</evidence>
<name>A0A1S2YEU8_CICAR</name>
<feature type="domain" description="NAC" evidence="5">
    <location>
        <begin position="14"/>
        <end position="170"/>
    </location>
</feature>
<reference evidence="7" key="2">
    <citation type="submission" date="2025-08" db="UniProtKB">
        <authorList>
            <consortium name="RefSeq"/>
        </authorList>
    </citation>
    <scope>IDENTIFICATION</scope>
    <source>
        <tissue evidence="7">Etiolated seedlings</tissue>
    </source>
</reference>
<dbReference type="GO" id="GO:0006355">
    <property type="term" value="P:regulation of DNA-templated transcription"/>
    <property type="evidence" value="ECO:0007669"/>
    <property type="project" value="InterPro"/>
</dbReference>
<accession>A0A1S2YEU8</accession>
<keyword evidence="1" id="KW-0805">Transcription regulation</keyword>
<dbReference type="PANTHER" id="PTHR31744:SF93">
    <property type="entry name" value="NAC DOMAIN-CONTAINING PROTEIN"/>
    <property type="match status" value="1"/>
</dbReference>
<keyword evidence="6" id="KW-1185">Reference proteome</keyword>
<protein>
    <submittedName>
        <fullName evidence="7">NAC domain-containing protein 83</fullName>
    </submittedName>
</protein>
<dbReference type="Gene3D" id="2.170.150.80">
    <property type="entry name" value="NAC domain"/>
    <property type="match status" value="1"/>
</dbReference>
<dbReference type="PROSITE" id="PS51005">
    <property type="entry name" value="NAC"/>
    <property type="match status" value="1"/>
</dbReference>
<dbReference type="SUPFAM" id="SSF101941">
    <property type="entry name" value="NAC domain"/>
    <property type="match status" value="1"/>
</dbReference>
<evidence type="ECO:0000256" key="2">
    <source>
        <dbReference type="ARBA" id="ARBA00023125"/>
    </source>
</evidence>
<dbReference type="InterPro" id="IPR036093">
    <property type="entry name" value="NAC_dom_sf"/>
</dbReference>
<evidence type="ECO:0000256" key="3">
    <source>
        <dbReference type="ARBA" id="ARBA00023163"/>
    </source>
</evidence>
<dbReference type="KEGG" id="cam:101491999"/>
<sequence>MEKLNFIKNGVSRLPPGFRFQPTDEELVFQYLKCKIFSCPLPASIIPEINVCKYDPWDLPGGCDEQERHFFSWKEAKYRNSKRMMSRTTKCGYWKATGSDKKISSPTCNGIVGLRKTLVFYEGKSPNGSRTDWILHEYRLINVDTSPCNSTQNYYGNEIGDWVLCRLSMRKKSLESEYGSTSTHHAPSKLMFDFMMVSNKTCSSTSSSCSSSSINNIEVSSNAPDHQQDYTHF</sequence>
<organism evidence="6 7">
    <name type="scientific">Cicer arietinum</name>
    <name type="common">Chickpea</name>
    <name type="synonym">Garbanzo</name>
    <dbReference type="NCBI Taxonomy" id="3827"/>
    <lineage>
        <taxon>Eukaryota</taxon>
        <taxon>Viridiplantae</taxon>
        <taxon>Streptophyta</taxon>
        <taxon>Embryophyta</taxon>
        <taxon>Tracheophyta</taxon>
        <taxon>Spermatophyta</taxon>
        <taxon>Magnoliopsida</taxon>
        <taxon>eudicotyledons</taxon>
        <taxon>Gunneridae</taxon>
        <taxon>Pentapetalae</taxon>
        <taxon>rosids</taxon>
        <taxon>fabids</taxon>
        <taxon>Fabales</taxon>
        <taxon>Fabaceae</taxon>
        <taxon>Papilionoideae</taxon>
        <taxon>50 kb inversion clade</taxon>
        <taxon>NPAAA clade</taxon>
        <taxon>Hologalegina</taxon>
        <taxon>IRL clade</taxon>
        <taxon>Cicereae</taxon>
        <taxon>Cicer</taxon>
    </lineage>
</organism>
<dbReference type="PANTHER" id="PTHR31744">
    <property type="entry name" value="PROTEIN CUP-SHAPED COTYLEDON 2-RELATED"/>
    <property type="match status" value="1"/>
</dbReference>
<dbReference type="RefSeq" id="XP_004503781.1">
    <property type="nucleotide sequence ID" value="XM_004503724.3"/>
</dbReference>
<dbReference type="STRING" id="3827.A0A1S2YEU8"/>
<dbReference type="Pfam" id="PF02365">
    <property type="entry name" value="NAM"/>
    <property type="match status" value="1"/>
</dbReference>
<dbReference type="OrthoDB" id="1871428at2759"/>
<evidence type="ECO:0000313" key="6">
    <source>
        <dbReference type="Proteomes" id="UP000087171"/>
    </source>
</evidence>
<keyword evidence="2" id="KW-0238">DNA-binding</keyword>
<keyword evidence="3" id="KW-0804">Transcription</keyword>
<dbReference type="Proteomes" id="UP000087171">
    <property type="component" value="Chromosome Ca6"/>
</dbReference>
<dbReference type="eggNOG" id="ENOG502SJ1K">
    <property type="taxonomic scope" value="Eukaryota"/>
</dbReference>
<reference evidence="6" key="1">
    <citation type="journal article" date="2013" name="Nat. Biotechnol.">
        <title>Draft genome sequence of chickpea (Cicer arietinum) provides a resource for trait improvement.</title>
        <authorList>
            <person name="Varshney R.K."/>
            <person name="Song C."/>
            <person name="Saxena R.K."/>
            <person name="Azam S."/>
            <person name="Yu S."/>
            <person name="Sharpe A.G."/>
            <person name="Cannon S."/>
            <person name="Baek J."/>
            <person name="Rosen B.D."/>
            <person name="Tar'an B."/>
            <person name="Millan T."/>
            <person name="Zhang X."/>
            <person name="Ramsay L.D."/>
            <person name="Iwata A."/>
            <person name="Wang Y."/>
            <person name="Nelson W."/>
            <person name="Farmer A.D."/>
            <person name="Gaur P.M."/>
            <person name="Soderlund C."/>
            <person name="Penmetsa R.V."/>
            <person name="Xu C."/>
            <person name="Bharti A.K."/>
            <person name="He W."/>
            <person name="Winter P."/>
            <person name="Zhao S."/>
            <person name="Hane J.K."/>
            <person name="Carrasquilla-Garcia N."/>
            <person name="Condie J.A."/>
            <person name="Upadhyaya H.D."/>
            <person name="Luo M.C."/>
            <person name="Thudi M."/>
            <person name="Gowda C.L."/>
            <person name="Singh N.P."/>
            <person name="Lichtenzveig J."/>
            <person name="Gali K.K."/>
            <person name="Rubio J."/>
            <person name="Nadarajan N."/>
            <person name="Dolezel J."/>
            <person name="Bansal K.C."/>
            <person name="Xu X."/>
            <person name="Edwards D."/>
            <person name="Zhang G."/>
            <person name="Kahl G."/>
            <person name="Gil J."/>
            <person name="Singh K.B."/>
            <person name="Datta S.K."/>
            <person name="Jackson S.A."/>
            <person name="Wang J."/>
            <person name="Cook D.R."/>
        </authorList>
    </citation>
    <scope>NUCLEOTIDE SEQUENCE [LARGE SCALE GENOMIC DNA]</scope>
    <source>
        <strain evidence="6">cv. CDC Frontier</strain>
    </source>
</reference>
<keyword evidence="4" id="KW-0539">Nucleus</keyword>
<gene>
    <name evidence="7" type="primary">NAC46</name>
</gene>
<dbReference type="PaxDb" id="3827-XP_004503781.1"/>
<proteinExistence type="predicted"/>
<dbReference type="InterPro" id="IPR003441">
    <property type="entry name" value="NAC-dom"/>
</dbReference>
<evidence type="ECO:0000256" key="4">
    <source>
        <dbReference type="ARBA" id="ARBA00023242"/>
    </source>
</evidence>
<dbReference type="AlphaFoldDB" id="A0A1S2YEU8"/>
<dbReference type="GO" id="GO:0003677">
    <property type="term" value="F:DNA binding"/>
    <property type="evidence" value="ECO:0007669"/>
    <property type="project" value="UniProtKB-KW"/>
</dbReference>
<evidence type="ECO:0000313" key="7">
    <source>
        <dbReference type="RefSeq" id="XP_004503781.1"/>
    </source>
</evidence>